<dbReference type="Proteomes" id="UP000016934">
    <property type="component" value="Unassembled WGS sequence"/>
</dbReference>
<keyword evidence="2" id="KW-1185">Reference proteome</keyword>
<name>M2T703_COCSN</name>
<dbReference type="RefSeq" id="XP_007695309.1">
    <property type="nucleotide sequence ID" value="XM_007697119.1"/>
</dbReference>
<proteinExistence type="predicted"/>
<protein>
    <submittedName>
        <fullName evidence="1">Uncharacterized protein</fullName>
    </submittedName>
</protein>
<gene>
    <name evidence="1" type="ORF">COCSADRAFT_342339</name>
</gene>
<dbReference type="EMBL" id="KB445637">
    <property type="protein sequence ID" value="EMD70195.1"/>
    <property type="molecule type" value="Genomic_DNA"/>
</dbReference>
<accession>M2T703</accession>
<dbReference type="HOGENOM" id="CLU_785284_0_0_1"/>
<sequence>MPHAAEAGGCVTVTRLDQSEEKRMQVQATAKRNNEVKETHLLEEIYQMSKECIDRIENLQATVERTILDLGLGTSAGVSVKEPKTRAAPLNLDDMALEKERSVVEAWVCCQNETSRYEDPLAFSVAYSRRVLSQLITRNGKAEPTSLVSEKEHSLCAPFPLAHHLDNLNTLSSERSSGGATRQQQARYYVDKCWFGDRVDKTETEESYSKVLTPKDLGIELAGITVKAGAHAGTAGSVEFEGVVPILTRIKSLFAANGGHALHQFSASEQTVSNPSESQSQDPQVVSATLSNGTVTQIMERADSSLPNISFVEPNMMKIVDVEDKEQGIPLYTYKNARSSAPRNATGRTQPWT</sequence>
<dbReference type="KEGG" id="bsc:COCSADRAFT_342339"/>
<evidence type="ECO:0000313" key="1">
    <source>
        <dbReference type="EMBL" id="EMD70195.1"/>
    </source>
</evidence>
<dbReference type="OrthoDB" id="3691767at2759"/>
<evidence type="ECO:0000313" key="2">
    <source>
        <dbReference type="Proteomes" id="UP000016934"/>
    </source>
</evidence>
<dbReference type="AlphaFoldDB" id="M2T703"/>
<reference evidence="1 2" key="1">
    <citation type="journal article" date="2012" name="PLoS Pathog.">
        <title>Diverse lifestyles and strategies of plant pathogenesis encoded in the genomes of eighteen Dothideomycetes fungi.</title>
        <authorList>
            <person name="Ohm R.A."/>
            <person name="Feau N."/>
            <person name="Henrissat B."/>
            <person name="Schoch C.L."/>
            <person name="Horwitz B.A."/>
            <person name="Barry K.W."/>
            <person name="Condon B.J."/>
            <person name="Copeland A.C."/>
            <person name="Dhillon B."/>
            <person name="Glaser F."/>
            <person name="Hesse C.N."/>
            <person name="Kosti I."/>
            <person name="LaButti K."/>
            <person name="Lindquist E.A."/>
            <person name="Lucas S."/>
            <person name="Salamov A.A."/>
            <person name="Bradshaw R.E."/>
            <person name="Ciuffetti L."/>
            <person name="Hamelin R.C."/>
            <person name="Kema G.H.J."/>
            <person name="Lawrence C."/>
            <person name="Scott J.A."/>
            <person name="Spatafora J.W."/>
            <person name="Turgeon B.G."/>
            <person name="de Wit P.J.G.M."/>
            <person name="Zhong S."/>
            <person name="Goodwin S.B."/>
            <person name="Grigoriev I.V."/>
        </authorList>
    </citation>
    <scope>NUCLEOTIDE SEQUENCE [LARGE SCALE GENOMIC DNA]</scope>
    <source>
        <strain evidence="2">ND90Pr / ATCC 201652</strain>
    </source>
</reference>
<reference evidence="2" key="2">
    <citation type="journal article" date="2013" name="PLoS Genet.">
        <title>Comparative genome structure, secondary metabolite, and effector coding capacity across Cochliobolus pathogens.</title>
        <authorList>
            <person name="Condon B.J."/>
            <person name="Leng Y."/>
            <person name="Wu D."/>
            <person name="Bushley K.E."/>
            <person name="Ohm R.A."/>
            <person name="Otillar R."/>
            <person name="Martin J."/>
            <person name="Schackwitz W."/>
            <person name="Grimwood J."/>
            <person name="MohdZainudin N."/>
            <person name="Xue C."/>
            <person name="Wang R."/>
            <person name="Manning V.A."/>
            <person name="Dhillon B."/>
            <person name="Tu Z.J."/>
            <person name="Steffenson B.J."/>
            <person name="Salamov A."/>
            <person name="Sun H."/>
            <person name="Lowry S."/>
            <person name="LaButti K."/>
            <person name="Han J."/>
            <person name="Copeland A."/>
            <person name="Lindquist E."/>
            <person name="Barry K."/>
            <person name="Schmutz J."/>
            <person name="Baker S.E."/>
            <person name="Ciuffetti L.M."/>
            <person name="Grigoriev I.V."/>
            <person name="Zhong S."/>
            <person name="Turgeon B.G."/>
        </authorList>
    </citation>
    <scope>NUCLEOTIDE SEQUENCE [LARGE SCALE GENOMIC DNA]</scope>
    <source>
        <strain evidence="2">ND90Pr / ATCC 201652</strain>
    </source>
</reference>
<organism evidence="1 2">
    <name type="scientific">Cochliobolus sativus (strain ND90Pr / ATCC 201652)</name>
    <name type="common">Common root rot and spot blotch fungus</name>
    <name type="synonym">Bipolaris sorokiniana</name>
    <dbReference type="NCBI Taxonomy" id="665912"/>
    <lineage>
        <taxon>Eukaryota</taxon>
        <taxon>Fungi</taxon>
        <taxon>Dikarya</taxon>
        <taxon>Ascomycota</taxon>
        <taxon>Pezizomycotina</taxon>
        <taxon>Dothideomycetes</taxon>
        <taxon>Pleosporomycetidae</taxon>
        <taxon>Pleosporales</taxon>
        <taxon>Pleosporineae</taxon>
        <taxon>Pleosporaceae</taxon>
        <taxon>Bipolaris</taxon>
    </lineage>
</organism>
<dbReference type="GeneID" id="19137536"/>